<dbReference type="SUPFAM" id="SSF46689">
    <property type="entry name" value="Homeodomain-like"/>
    <property type="match status" value="2"/>
</dbReference>
<dbReference type="EMBL" id="FOQO01000014">
    <property type="protein sequence ID" value="SFJ80972.1"/>
    <property type="molecule type" value="Genomic_DNA"/>
</dbReference>
<evidence type="ECO:0000256" key="1">
    <source>
        <dbReference type="ARBA" id="ARBA00001286"/>
    </source>
</evidence>
<dbReference type="InterPro" id="IPR018060">
    <property type="entry name" value="HTH_AraC"/>
</dbReference>
<dbReference type="InterPro" id="IPR036388">
    <property type="entry name" value="WH-like_DNA-bd_sf"/>
</dbReference>
<dbReference type="STRING" id="1477437.SAMN05444682_114105"/>
<dbReference type="Pfam" id="PF12833">
    <property type="entry name" value="HTH_18"/>
    <property type="match status" value="1"/>
</dbReference>
<dbReference type="PANTHER" id="PTHR10815:SF13">
    <property type="entry name" value="METHYLATED-DNA--PROTEIN-CYSTEINE METHYLTRANSFERASE"/>
    <property type="match status" value="1"/>
</dbReference>
<comment type="catalytic activity">
    <reaction evidence="10">
        <text>a 6-O-methyl-2'-deoxyguanosine in DNA + L-cysteinyl-[protein] = S-methyl-L-cysteinyl-[protein] + a 2'-deoxyguanosine in DNA</text>
        <dbReference type="Rhea" id="RHEA:24000"/>
        <dbReference type="Rhea" id="RHEA-COMP:10131"/>
        <dbReference type="Rhea" id="RHEA-COMP:10132"/>
        <dbReference type="Rhea" id="RHEA-COMP:11367"/>
        <dbReference type="Rhea" id="RHEA-COMP:11368"/>
        <dbReference type="ChEBI" id="CHEBI:29950"/>
        <dbReference type="ChEBI" id="CHEBI:82612"/>
        <dbReference type="ChEBI" id="CHEBI:85445"/>
        <dbReference type="ChEBI" id="CHEBI:85448"/>
        <dbReference type="EC" id="2.1.1.63"/>
    </reaction>
</comment>
<dbReference type="Pfam" id="PF01035">
    <property type="entry name" value="DNA_binding_1"/>
    <property type="match status" value="1"/>
</dbReference>
<evidence type="ECO:0000256" key="5">
    <source>
        <dbReference type="ARBA" id="ARBA00022679"/>
    </source>
</evidence>
<dbReference type="AlphaFoldDB" id="A0A1I3UDH0"/>
<evidence type="ECO:0000313" key="13">
    <source>
        <dbReference type="Proteomes" id="UP000198670"/>
    </source>
</evidence>
<keyword evidence="9" id="KW-0234">DNA repair</keyword>
<dbReference type="SUPFAM" id="SSF46767">
    <property type="entry name" value="Methylated DNA-protein cysteine methyltransferase, C-terminal domain"/>
    <property type="match status" value="1"/>
</dbReference>
<dbReference type="Gene3D" id="1.10.10.10">
    <property type="entry name" value="Winged helix-like DNA-binding domain superfamily/Winged helix DNA-binding domain"/>
    <property type="match status" value="1"/>
</dbReference>
<keyword evidence="7" id="KW-0805">Transcription regulation</keyword>
<evidence type="ECO:0000259" key="11">
    <source>
        <dbReference type="PROSITE" id="PS01124"/>
    </source>
</evidence>
<dbReference type="InterPro" id="IPR036217">
    <property type="entry name" value="MethylDNA_cys_MeTrfase_DNAb"/>
</dbReference>
<sequence length="282" mass="31733">METQASINYNRIAEAIDYIKENFKSQPNLDDVAEKIHLSPAHFQRLFTEWAGTSPKRFLQYISVEHAKRILKEEQATLFDTAYETGLSSTSRLHDLFVNIEGMTPAEYKNGGKNLLIHYSFAESPFGPLIVASTSKGVCYMAFEENEATALNDLATQFPNATFQRKLDLLQQNALFIFQNDWRKLHEVKLHLKGTDFQLKVWESLLKIPMGSLSTYGSIAEQIGNPRASRAVGTAIGSNPVAFLIPCHRVIQSSGTFGGYLWGTTRKTAIIGWERSKIHSEI</sequence>
<evidence type="ECO:0000313" key="12">
    <source>
        <dbReference type="EMBL" id="SFJ80972.1"/>
    </source>
</evidence>
<accession>A0A1I3UDH0</accession>
<dbReference type="GO" id="GO:0003700">
    <property type="term" value="F:DNA-binding transcription factor activity"/>
    <property type="evidence" value="ECO:0007669"/>
    <property type="project" value="InterPro"/>
</dbReference>
<dbReference type="GO" id="GO:0003908">
    <property type="term" value="F:methylated-DNA-[protein]-cysteine S-methyltransferase activity"/>
    <property type="evidence" value="ECO:0007669"/>
    <property type="project" value="UniProtKB-EC"/>
</dbReference>
<dbReference type="Gene3D" id="3.30.160.70">
    <property type="entry name" value="Methylated DNA-protein cysteine methyltransferase domain"/>
    <property type="match status" value="1"/>
</dbReference>
<keyword evidence="13" id="KW-1185">Reference proteome</keyword>
<dbReference type="FunFam" id="1.10.10.10:FF:000214">
    <property type="entry name" value="Methylated-DNA--protein-cysteine methyltransferase"/>
    <property type="match status" value="1"/>
</dbReference>
<evidence type="ECO:0000256" key="9">
    <source>
        <dbReference type="ARBA" id="ARBA00023204"/>
    </source>
</evidence>
<dbReference type="Proteomes" id="UP000198670">
    <property type="component" value="Unassembled WGS sequence"/>
</dbReference>
<dbReference type="SUPFAM" id="SSF53155">
    <property type="entry name" value="Methylated DNA-protein cysteine methyltransferase domain"/>
    <property type="match status" value="1"/>
</dbReference>
<comment type="similarity">
    <text evidence="2">Belongs to the MGMT family.</text>
</comment>
<dbReference type="PANTHER" id="PTHR10815">
    <property type="entry name" value="METHYLATED-DNA--PROTEIN-CYSTEINE METHYLTRANSFERASE"/>
    <property type="match status" value="1"/>
</dbReference>
<dbReference type="OrthoDB" id="9802228at2"/>
<dbReference type="Pfam" id="PF02870">
    <property type="entry name" value="Methyltransf_1N"/>
    <property type="match status" value="1"/>
</dbReference>
<feature type="domain" description="HTH araC/xylS-type" evidence="11">
    <location>
        <begin position="13"/>
        <end position="111"/>
    </location>
</feature>
<dbReference type="InterPro" id="IPR009057">
    <property type="entry name" value="Homeodomain-like_sf"/>
</dbReference>
<dbReference type="InterPro" id="IPR036631">
    <property type="entry name" value="MGMT_N_sf"/>
</dbReference>
<dbReference type="NCBIfam" id="TIGR00589">
    <property type="entry name" value="ogt"/>
    <property type="match status" value="1"/>
</dbReference>
<proteinExistence type="inferred from homology"/>
<organism evidence="12 13">
    <name type="scientific">Parapedobacter indicus</name>
    <dbReference type="NCBI Taxonomy" id="1477437"/>
    <lineage>
        <taxon>Bacteria</taxon>
        <taxon>Pseudomonadati</taxon>
        <taxon>Bacteroidota</taxon>
        <taxon>Sphingobacteriia</taxon>
        <taxon>Sphingobacteriales</taxon>
        <taxon>Sphingobacteriaceae</taxon>
        <taxon>Parapedobacter</taxon>
    </lineage>
</organism>
<dbReference type="EC" id="2.1.1.63" evidence="3"/>
<dbReference type="PROSITE" id="PS00374">
    <property type="entry name" value="MGMT"/>
    <property type="match status" value="1"/>
</dbReference>
<dbReference type="GO" id="GO:0006281">
    <property type="term" value="P:DNA repair"/>
    <property type="evidence" value="ECO:0007669"/>
    <property type="project" value="UniProtKB-KW"/>
</dbReference>
<dbReference type="GO" id="GO:0032259">
    <property type="term" value="P:methylation"/>
    <property type="evidence" value="ECO:0007669"/>
    <property type="project" value="UniProtKB-KW"/>
</dbReference>
<keyword evidence="5 12" id="KW-0808">Transferase</keyword>
<evidence type="ECO:0000256" key="4">
    <source>
        <dbReference type="ARBA" id="ARBA00022603"/>
    </source>
</evidence>
<dbReference type="InterPro" id="IPR014048">
    <property type="entry name" value="MethylDNA_cys_MeTrfase_DNA-bd"/>
</dbReference>
<keyword evidence="4 12" id="KW-0489">Methyltransferase</keyword>
<evidence type="ECO:0000256" key="2">
    <source>
        <dbReference type="ARBA" id="ARBA00008711"/>
    </source>
</evidence>
<keyword evidence="8" id="KW-0804">Transcription</keyword>
<evidence type="ECO:0000256" key="8">
    <source>
        <dbReference type="ARBA" id="ARBA00023163"/>
    </source>
</evidence>
<dbReference type="CDD" id="cd06445">
    <property type="entry name" value="ATase"/>
    <property type="match status" value="1"/>
</dbReference>
<name>A0A1I3UDH0_9SPHI</name>
<dbReference type="GO" id="GO:0043565">
    <property type="term" value="F:sequence-specific DNA binding"/>
    <property type="evidence" value="ECO:0007669"/>
    <property type="project" value="InterPro"/>
</dbReference>
<dbReference type="InterPro" id="IPR008332">
    <property type="entry name" value="MethylG_MeTrfase_N"/>
</dbReference>
<dbReference type="InterPro" id="IPR001497">
    <property type="entry name" value="MethylDNA_cys_MeTrfase_AS"/>
</dbReference>
<comment type="catalytic activity">
    <reaction evidence="1">
        <text>a 4-O-methyl-thymidine in DNA + L-cysteinyl-[protein] = a thymidine in DNA + S-methyl-L-cysteinyl-[protein]</text>
        <dbReference type="Rhea" id="RHEA:53428"/>
        <dbReference type="Rhea" id="RHEA-COMP:10131"/>
        <dbReference type="Rhea" id="RHEA-COMP:10132"/>
        <dbReference type="Rhea" id="RHEA-COMP:13555"/>
        <dbReference type="Rhea" id="RHEA-COMP:13556"/>
        <dbReference type="ChEBI" id="CHEBI:29950"/>
        <dbReference type="ChEBI" id="CHEBI:82612"/>
        <dbReference type="ChEBI" id="CHEBI:137386"/>
        <dbReference type="ChEBI" id="CHEBI:137387"/>
        <dbReference type="EC" id="2.1.1.63"/>
    </reaction>
</comment>
<evidence type="ECO:0000256" key="3">
    <source>
        <dbReference type="ARBA" id="ARBA00011918"/>
    </source>
</evidence>
<evidence type="ECO:0000256" key="6">
    <source>
        <dbReference type="ARBA" id="ARBA00022763"/>
    </source>
</evidence>
<dbReference type="RefSeq" id="WP_090631641.1">
    <property type="nucleotide sequence ID" value="NZ_FOQO01000014.1"/>
</dbReference>
<evidence type="ECO:0000256" key="10">
    <source>
        <dbReference type="ARBA" id="ARBA00049348"/>
    </source>
</evidence>
<protein>
    <recommendedName>
        <fullName evidence="3">methylated-DNA--[protein]-cysteine S-methyltransferase</fullName>
        <ecNumber evidence="3">2.1.1.63</ecNumber>
    </recommendedName>
</protein>
<reference evidence="12 13" key="1">
    <citation type="submission" date="2016-10" db="EMBL/GenBank/DDBJ databases">
        <authorList>
            <person name="de Groot N.N."/>
        </authorList>
    </citation>
    <scope>NUCLEOTIDE SEQUENCE [LARGE SCALE GENOMIC DNA]</scope>
    <source>
        <strain evidence="12 13">RK1</strain>
    </source>
</reference>
<dbReference type="PROSITE" id="PS01124">
    <property type="entry name" value="HTH_ARAC_FAMILY_2"/>
    <property type="match status" value="1"/>
</dbReference>
<dbReference type="Gene3D" id="1.10.10.60">
    <property type="entry name" value="Homeodomain-like"/>
    <property type="match status" value="1"/>
</dbReference>
<dbReference type="SMART" id="SM00342">
    <property type="entry name" value="HTH_ARAC"/>
    <property type="match status" value="1"/>
</dbReference>
<keyword evidence="6" id="KW-0227">DNA damage</keyword>
<evidence type="ECO:0000256" key="7">
    <source>
        <dbReference type="ARBA" id="ARBA00023015"/>
    </source>
</evidence>
<gene>
    <name evidence="12" type="ORF">SAMN05444682_114105</name>
</gene>